<dbReference type="EMBL" id="QJNU01000200">
    <property type="protein sequence ID" value="RYP04716.1"/>
    <property type="molecule type" value="Genomic_DNA"/>
</dbReference>
<name>A0A4Q4TD89_9PEZI</name>
<comment type="caution">
    <text evidence="3">The sequence shown here is derived from an EMBL/GenBank/DDBJ whole genome shotgun (WGS) entry which is preliminary data.</text>
</comment>
<keyword evidence="2" id="KW-0040">ANK repeat</keyword>
<dbReference type="STRING" id="155417.A0A4Q4TD89"/>
<evidence type="ECO:0000256" key="1">
    <source>
        <dbReference type="ARBA" id="ARBA00022737"/>
    </source>
</evidence>
<proteinExistence type="predicted"/>
<evidence type="ECO:0000313" key="4">
    <source>
        <dbReference type="Proteomes" id="UP000293360"/>
    </source>
</evidence>
<accession>A0A4Q4TD89</accession>
<organism evidence="3 4">
    <name type="scientific">Monosporascus ibericus</name>
    <dbReference type="NCBI Taxonomy" id="155417"/>
    <lineage>
        <taxon>Eukaryota</taxon>
        <taxon>Fungi</taxon>
        <taxon>Dikarya</taxon>
        <taxon>Ascomycota</taxon>
        <taxon>Pezizomycotina</taxon>
        <taxon>Sordariomycetes</taxon>
        <taxon>Xylariomycetidae</taxon>
        <taxon>Xylariales</taxon>
        <taxon>Xylariales incertae sedis</taxon>
        <taxon>Monosporascus</taxon>
    </lineage>
</organism>
<keyword evidence="1" id="KW-0677">Repeat</keyword>
<evidence type="ECO:0000313" key="3">
    <source>
        <dbReference type="EMBL" id="RYP04716.1"/>
    </source>
</evidence>
<reference evidence="3 4" key="1">
    <citation type="submission" date="2018-06" db="EMBL/GenBank/DDBJ databases">
        <title>Complete Genomes of Monosporascus.</title>
        <authorList>
            <person name="Robinson A.J."/>
            <person name="Natvig D.O."/>
        </authorList>
    </citation>
    <scope>NUCLEOTIDE SEQUENCE [LARGE SCALE GENOMIC DNA]</scope>
    <source>
        <strain evidence="3 4">CBS 110550</strain>
    </source>
</reference>
<dbReference type="SMART" id="SM00248">
    <property type="entry name" value="ANK"/>
    <property type="match status" value="4"/>
</dbReference>
<dbReference type="AlphaFoldDB" id="A0A4Q4TD89"/>
<gene>
    <name evidence="3" type="ORF">DL764_004266</name>
</gene>
<dbReference type="PANTHER" id="PTHR24189">
    <property type="entry name" value="MYOTROPHIN"/>
    <property type="match status" value="1"/>
</dbReference>
<protein>
    <submittedName>
        <fullName evidence="3">Uncharacterized protein</fullName>
    </submittedName>
</protein>
<evidence type="ECO:0000256" key="2">
    <source>
        <dbReference type="ARBA" id="ARBA00023043"/>
    </source>
</evidence>
<dbReference type="InterPro" id="IPR002110">
    <property type="entry name" value="Ankyrin_rpt"/>
</dbReference>
<dbReference type="InterPro" id="IPR036770">
    <property type="entry name" value="Ankyrin_rpt-contain_sf"/>
</dbReference>
<dbReference type="InterPro" id="IPR050745">
    <property type="entry name" value="Multifunctional_regulatory"/>
</dbReference>
<dbReference type="Proteomes" id="UP000293360">
    <property type="component" value="Unassembled WGS sequence"/>
</dbReference>
<keyword evidence="4" id="KW-1185">Reference proteome</keyword>
<dbReference type="Gene3D" id="1.25.40.20">
    <property type="entry name" value="Ankyrin repeat-containing domain"/>
    <property type="match status" value="2"/>
</dbReference>
<dbReference type="SUPFAM" id="SSF48403">
    <property type="entry name" value="Ankyrin repeat"/>
    <property type="match status" value="1"/>
</dbReference>
<sequence length="343" mass="38100">MSNQINSVLQAPFGPGDSWDLAVPDMKYYPDHPLMKQLNEVCTGGTLDEIKRLVTEWQDMFKPSPTTGPNHYPLGRLEPVLLHAIRENRADAVAYLLQQGIKMSRLAVDEALSHKSTAPMWQVFLEHGLDINAPLADSDGPPLTYMLQDENLVRWFLANGADPNAESRNGLSPFLRAVSEAPLTTVQLLHAAGGSPTVAVPFACSPLPGVPRTSNEDGSETRRRLAVLRFLLDAGADPDARKWAHSSRGRASDFDWGSGLNLALVNGFDDLAEELLRRGARTDVQTFNIAFRGETALELARRYVPGLVPMVEERRRRELASYEKWMPSEWKEGRPFILAFSCP</sequence>
<dbReference type="OrthoDB" id="194358at2759"/>